<evidence type="ECO:0000256" key="2">
    <source>
        <dbReference type="ARBA" id="ARBA00022803"/>
    </source>
</evidence>
<proteinExistence type="predicted"/>
<name>A0A7S0XJV4_9STRA</name>
<evidence type="ECO:0008006" key="6">
    <source>
        <dbReference type="Google" id="ProtNLM"/>
    </source>
</evidence>
<feature type="repeat" description="TPR" evidence="3">
    <location>
        <begin position="506"/>
        <end position="539"/>
    </location>
</feature>
<feature type="repeat" description="TPR" evidence="3">
    <location>
        <begin position="464"/>
        <end position="497"/>
    </location>
</feature>
<gene>
    <name evidence="5" type="ORF">PDEL0327_LOCUS265</name>
</gene>
<dbReference type="InterPro" id="IPR019734">
    <property type="entry name" value="TPR_rpt"/>
</dbReference>
<dbReference type="PROSITE" id="PS50005">
    <property type="entry name" value="TPR"/>
    <property type="match status" value="4"/>
</dbReference>
<dbReference type="SMART" id="SM00028">
    <property type="entry name" value="TPR"/>
    <property type="match status" value="5"/>
</dbReference>
<feature type="region of interest" description="Disordered" evidence="4">
    <location>
        <begin position="627"/>
        <end position="648"/>
    </location>
</feature>
<feature type="repeat" description="TPR" evidence="3">
    <location>
        <begin position="548"/>
        <end position="581"/>
    </location>
</feature>
<evidence type="ECO:0000256" key="3">
    <source>
        <dbReference type="PROSITE-ProRule" id="PRU00339"/>
    </source>
</evidence>
<feature type="region of interest" description="Disordered" evidence="4">
    <location>
        <begin position="1"/>
        <end position="55"/>
    </location>
</feature>
<dbReference type="Gene3D" id="3.30.460.10">
    <property type="entry name" value="Beta Polymerase, domain 2"/>
    <property type="match status" value="1"/>
</dbReference>
<dbReference type="Pfam" id="PF13424">
    <property type="entry name" value="TPR_12"/>
    <property type="match status" value="3"/>
</dbReference>
<evidence type="ECO:0000256" key="1">
    <source>
        <dbReference type="ARBA" id="ARBA00022737"/>
    </source>
</evidence>
<accession>A0A7S0XJV4</accession>
<organism evidence="5">
    <name type="scientific">Pseudo-nitzschia delicatissima</name>
    <dbReference type="NCBI Taxonomy" id="44447"/>
    <lineage>
        <taxon>Eukaryota</taxon>
        <taxon>Sar</taxon>
        <taxon>Stramenopiles</taxon>
        <taxon>Ochrophyta</taxon>
        <taxon>Bacillariophyta</taxon>
        <taxon>Bacillariophyceae</taxon>
        <taxon>Bacillariophycidae</taxon>
        <taxon>Bacillariales</taxon>
        <taxon>Bacillariaceae</taxon>
        <taxon>Pseudo-nitzschia</taxon>
    </lineage>
</organism>
<sequence length="648" mass="73358">MPYDSDSDDSSVDISDVDVSDDESATSTIPSDDDFDEKNARSQGQRGGGYDDDEYVEEGDTSAMLQLKEEKFFERLGHFMKVQRKIEERMQKIDATGRMKEIEVVNHSDGIVEDDGSYKVKYQQRDADGEPAQNLGEVYEAAYQIKQSLRDLLDSMVDKVKGLDYIDAKIVELKPRDAANDKAREEYLTRTPGPPETWMYDILRASVTCKTVKQMESVNKFLTKKAHIVQAKNRFVTPAYSGYRDLLYHVLLEWPYKEGVQFVAEIQVHHKDVLNLEKMFGLVNHYKYFRPIFAGPSRSVVQTLRDLDRIQKAGKISDSLIKKILASEDPDQLFVYGKLFNLKLQNYEVALNIYSRTLQLLMETVGEVHPKTAATYQDIGIVQANLGDFDQALRSLQICLEIQEEIFGSYSPEVAITRSHLGHTIVERGDDGDELLEHRGALQQYRKALVIREKCLGEDHLDVAGSYQNIGQSLCKLGDFQGALAAYRESLSILESLLGENHADVAVAHSLLGNVLHEQGDFQGAMEEYSFALAIREEVHGKSHVSTADSHTQIGQLLTDVQDYDEAEARHRKALRIRDTILGKESLEAAESHYWVGYVLNQKGDYEAALQEHNMAYTIRSTILPKKHPDTKASMRSIRANENTQQEP</sequence>
<dbReference type="Gene3D" id="1.25.40.10">
    <property type="entry name" value="Tetratricopeptide repeat domain"/>
    <property type="match status" value="2"/>
</dbReference>
<dbReference type="PANTHER" id="PTHR45641:SF19">
    <property type="entry name" value="NEPHROCYSTIN-3"/>
    <property type="match status" value="1"/>
</dbReference>
<dbReference type="AlphaFoldDB" id="A0A7S0XJV4"/>
<evidence type="ECO:0000313" key="5">
    <source>
        <dbReference type="EMBL" id="CAD8728492.1"/>
    </source>
</evidence>
<feature type="compositionally biased region" description="Acidic residues" evidence="4">
    <location>
        <begin position="1"/>
        <end position="24"/>
    </location>
</feature>
<reference evidence="5" key="1">
    <citation type="submission" date="2021-01" db="EMBL/GenBank/DDBJ databases">
        <authorList>
            <person name="Corre E."/>
            <person name="Pelletier E."/>
            <person name="Niang G."/>
            <person name="Scheremetjew M."/>
            <person name="Finn R."/>
            <person name="Kale V."/>
            <person name="Holt S."/>
            <person name="Cochrane G."/>
            <person name="Meng A."/>
            <person name="Brown T."/>
            <person name="Cohen L."/>
        </authorList>
    </citation>
    <scope>NUCLEOTIDE SEQUENCE</scope>
    <source>
        <strain evidence="5">B596</strain>
    </source>
</reference>
<keyword evidence="2 3" id="KW-0802">TPR repeat</keyword>
<dbReference type="InterPro" id="IPR043519">
    <property type="entry name" value="NT_sf"/>
</dbReference>
<dbReference type="EMBL" id="HBFG01000368">
    <property type="protein sequence ID" value="CAD8728492.1"/>
    <property type="molecule type" value="Transcribed_RNA"/>
</dbReference>
<dbReference type="PANTHER" id="PTHR45641">
    <property type="entry name" value="TETRATRICOPEPTIDE REPEAT PROTEIN (AFU_ORTHOLOGUE AFUA_6G03870)"/>
    <property type="match status" value="1"/>
</dbReference>
<keyword evidence="1" id="KW-0677">Repeat</keyword>
<dbReference type="SUPFAM" id="SSF48452">
    <property type="entry name" value="TPR-like"/>
    <property type="match status" value="2"/>
</dbReference>
<feature type="repeat" description="TPR" evidence="3">
    <location>
        <begin position="373"/>
        <end position="406"/>
    </location>
</feature>
<dbReference type="InterPro" id="IPR011990">
    <property type="entry name" value="TPR-like_helical_dom_sf"/>
</dbReference>
<evidence type="ECO:0000256" key="4">
    <source>
        <dbReference type="SAM" id="MobiDB-lite"/>
    </source>
</evidence>
<dbReference type="SUPFAM" id="SSF81301">
    <property type="entry name" value="Nucleotidyltransferase"/>
    <property type="match status" value="1"/>
</dbReference>
<protein>
    <recommendedName>
        <fullName evidence="6">RelA/SpoT domain-containing protein</fullName>
    </recommendedName>
</protein>